<reference evidence="8 9" key="1">
    <citation type="submission" date="2016-10" db="EMBL/GenBank/DDBJ databases">
        <authorList>
            <person name="de Groot N.N."/>
        </authorList>
    </citation>
    <scope>NUCLEOTIDE SEQUENCE [LARGE SCALE GENOMIC DNA]</scope>
    <source>
        <strain evidence="8 9">DSM 44892</strain>
    </source>
</reference>
<dbReference type="Proteomes" id="UP000183263">
    <property type="component" value="Unassembled WGS sequence"/>
</dbReference>
<dbReference type="PANTHER" id="PTHR43163">
    <property type="entry name" value="DIPEPTIDE TRANSPORT SYSTEM PERMEASE PROTEIN DPPB-RELATED"/>
    <property type="match status" value="1"/>
</dbReference>
<dbReference type="EMBL" id="FNDN01000002">
    <property type="protein sequence ID" value="SDH56184.1"/>
    <property type="molecule type" value="Genomic_DNA"/>
</dbReference>
<dbReference type="PANTHER" id="PTHR43163:SF7">
    <property type="entry name" value="DIPEPTIDE-TRANSPORT INTEGRAL MEMBRANE PROTEIN ABC TRANSPORTER DPPB-RELATED"/>
    <property type="match status" value="1"/>
</dbReference>
<accession>A0A1G8DF22</accession>
<feature type="transmembrane region" description="Helical" evidence="7">
    <location>
        <begin position="286"/>
        <end position="309"/>
    </location>
</feature>
<keyword evidence="5 7" id="KW-1133">Transmembrane helix</keyword>
<evidence type="ECO:0000256" key="3">
    <source>
        <dbReference type="ARBA" id="ARBA00022475"/>
    </source>
</evidence>
<dbReference type="GO" id="GO:0005886">
    <property type="term" value="C:plasma membrane"/>
    <property type="evidence" value="ECO:0007669"/>
    <property type="project" value="UniProtKB-SubCell"/>
</dbReference>
<evidence type="ECO:0000313" key="9">
    <source>
        <dbReference type="Proteomes" id="UP000183263"/>
    </source>
</evidence>
<dbReference type="GO" id="GO:0055085">
    <property type="term" value="P:transmembrane transport"/>
    <property type="evidence" value="ECO:0007669"/>
    <property type="project" value="InterPro"/>
</dbReference>
<dbReference type="Pfam" id="PF19300">
    <property type="entry name" value="BPD_transp_1_N"/>
    <property type="match status" value="1"/>
</dbReference>
<dbReference type="InterPro" id="IPR035906">
    <property type="entry name" value="MetI-like_sf"/>
</dbReference>
<name>A0A1G8DF22_9NOCA</name>
<keyword evidence="9" id="KW-1185">Reference proteome</keyword>
<gene>
    <name evidence="8" type="ORF">SAMN05444695_102284</name>
</gene>
<proteinExistence type="inferred from homology"/>
<feature type="transmembrane region" description="Helical" evidence="7">
    <location>
        <begin position="244"/>
        <end position="266"/>
    </location>
</feature>
<evidence type="ECO:0000256" key="7">
    <source>
        <dbReference type="RuleBase" id="RU363032"/>
    </source>
</evidence>
<evidence type="ECO:0000256" key="6">
    <source>
        <dbReference type="ARBA" id="ARBA00023136"/>
    </source>
</evidence>
<protein>
    <submittedName>
        <fullName evidence="8">Peptide/nickel transport system permease protein</fullName>
    </submittedName>
</protein>
<comment type="similarity">
    <text evidence="7">Belongs to the binding-protein-dependent transport system permease family.</text>
</comment>
<keyword evidence="2 7" id="KW-0813">Transport</keyword>
<dbReference type="InterPro" id="IPR045621">
    <property type="entry name" value="BPD_transp_1_N"/>
</dbReference>
<dbReference type="RefSeq" id="WP_072737661.1">
    <property type="nucleotide sequence ID" value="NZ_CP048813.1"/>
</dbReference>
<keyword evidence="4 7" id="KW-0812">Transmembrane</keyword>
<evidence type="ECO:0000256" key="2">
    <source>
        <dbReference type="ARBA" id="ARBA00022448"/>
    </source>
</evidence>
<evidence type="ECO:0000256" key="1">
    <source>
        <dbReference type="ARBA" id="ARBA00004651"/>
    </source>
</evidence>
<keyword evidence="3" id="KW-1003">Cell membrane</keyword>
<dbReference type="PROSITE" id="PS50928">
    <property type="entry name" value="ABC_TM1"/>
    <property type="match status" value="1"/>
</dbReference>
<feature type="transmembrane region" description="Helical" evidence="7">
    <location>
        <begin position="182"/>
        <end position="202"/>
    </location>
</feature>
<dbReference type="Pfam" id="PF00528">
    <property type="entry name" value="BPD_transp_1"/>
    <property type="match status" value="1"/>
</dbReference>
<sequence>MTRYLFTRLPSALVVLFLASVAIFLLLRLVPGDPAVTLAGPDATPEAIDAIRSELGLDASVLQQYLSWMTGAVTGDLGRSYQIGGSVGELLADALLNTAVLAGTALLFAIVTALVVSIASVAWPRRWLTALVNGANTLAVALPPFVTGVLFVLVFAVALPILPAGGVPPEGYLARPDITVQYLLLPALCLGLPTAAALTRFLTESLRTEMNAPHVLTQEALGISRFHIVTHGALRAALPPVTTVLGIQAGSLLGGAILVEAIFAWPGVGMLVEQGISRRDYPVVQALLLLSVTVFVAVQLLTDVLNATLDPRIRIGARS</sequence>
<dbReference type="InterPro" id="IPR000515">
    <property type="entry name" value="MetI-like"/>
</dbReference>
<evidence type="ECO:0000313" key="8">
    <source>
        <dbReference type="EMBL" id="SDH56184.1"/>
    </source>
</evidence>
<feature type="transmembrane region" description="Helical" evidence="7">
    <location>
        <begin position="99"/>
        <end position="123"/>
    </location>
</feature>
<feature type="transmembrane region" description="Helical" evidence="7">
    <location>
        <begin position="135"/>
        <end position="162"/>
    </location>
</feature>
<dbReference type="SUPFAM" id="SSF161098">
    <property type="entry name" value="MetI-like"/>
    <property type="match status" value="1"/>
</dbReference>
<comment type="subcellular location">
    <subcellularLocation>
        <location evidence="1 7">Cell membrane</location>
        <topology evidence="1 7">Multi-pass membrane protein</topology>
    </subcellularLocation>
</comment>
<dbReference type="AlphaFoldDB" id="A0A1G8DF22"/>
<evidence type="ECO:0000256" key="5">
    <source>
        <dbReference type="ARBA" id="ARBA00022989"/>
    </source>
</evidence>
<dbReference type="CDD" id="cd06261">
    <property type="entry name" value="TM_PBP2"/>
    <property type="match status" value="1"/>
</dbReference>
<dbReference type="OrthoDB" id="4695618at2"/>
<evidence type="ECO:0000256" key="4">
    <source>
        <dbReference type="ARBA" id="ARBA00022692"/>
    </source>
</evidence>
<keyword evidence="6 7" id="KW-0472">Membrane</keyword>
<dbReference type="Gene3D" id="1.10.3720.10">
    <property type="entry name" value="MetI-like"/>
    <property type="match status" value="1"/>
</dbReference>
<organism evidence="8 9">
    <name type="scientific">Rhodococcus triatomae</name>
    <dbReference type="NCBI Taxonomy" id="300028"/>
    <lineage>
        <taxon>Bacteria</taxon>
        <taxon>Bacillati</taxon>
        <taxon>Actinomycetota</taxon>
        <taxon>Actinomycetes</taxon>
        <taxon>Mycobacteriales</taxon>
        <taxon>Nocardiaceae</taxon>
        <taxon>Rhodococcus</taxon>
    </lineage>
</organism>